<organism evidence="2 3">
    <name type="scientific">Saccharothrix coeruleofusca</name>
    <dbReference type="NCBI Taxonomy" id="33919"/>
    <lineage>
        <taxon>Bacteria</taxon>
        <taxon>Bacillati</taxon>
        <taxon>Actinomycetota</taxon>
        <taxon>Actinomycetes</taxon>
        <taxon>Pseudonocardiales</taxon>
        <taxon>Pseudonocardiaceae</taxon>
        <taxon>Saccharothrix</taxon>
    </lineage>
</organism>
<dbReference type="Proteomes" id="UP000639606">
    <property type="component" value="Unassembled WGS sequence"/>
</dbReference>
<keyword evidence="1" id="KW-1133">Transmembrane helix</keyword>
<feature type="transmembrane region" description="Helical" evidence="1">
    <location>
        <begin position="78"/>
        <end position="97"/>
    </location>
</feature>
<evidence type="ECO:0000313" key="2">
    <source>
        <dbReference type="EMBL" id="GGP67375.1"/>
    </source>
</evidence>
<proteinExistence type="predicted"/>
<protein>
    <submittedName>
        <fullName evidence="2">Uncharacterized protein</fullName>
    </submittedName>
</protein>
<dbReference type="RefSeq" id="WP_229795989.1">
    <property type="nucleotide sequence ID" value="NZ_BMRG01000009.1"/>
</dbReference>
<evidence type="ECO:0000256" key="1">
    <source>
        <dbReference type="SAM" id="Phobius"/>
    </source>
</evidence>
<dbReference type="AlphaFoldDB" id="A0A918AP26"/>
<name>A0A918AP26_9PSEU</name>
<reference evidence="2" key="2">
    <citation type="submission" date="2020-09" db="EMBL/GenBank/DDBJ databases">
        <authorList>
            <person name="Sun Q."/>
            <person name="Ohkuma M."/>
        </authorList>
    </citation>
    <scope>NUCLEOTIDE SEQUENCE</scope>
    <source>
        <strain evidence="2">JCM 3313</strain>
    </source>
</reference>
<sequence>MGSALAAVGLVTAVVGAFLPWLRSGTVSRSSYQVLAFRGFAGLDDTSGEVIRAIWVAVIPLAVCSVLLWALHLHRIAAIFVLLFGTMTGTVAALAAVQGGNEGALVGISLIGPVTTLGGAVLAVAGAITALTAPARAAIISPGGAP</sequence>
<reference evidence="2" key="1">
    <citation type="journal article" date="2014" name="Int. J. Syst. Evol. Microbiol.">
        <title>Complete genome sequence of Corynebacterium casei LMG S-19264T (=DSM 44701T), isolated from a smear-ripened cheese.</title>
        <authorList>
            <consortium name="US DOE Joint Genome Institute (JGI-PGF)"/>
            <person name="Walter F."/>
            <person name="Albersmeier A."/>
            <person name="Kalinowski J."/>
            <person name="Ruckert C."/>
        </authorList>
    </citation>
    <scope>NUCLEOTIDE SEQUENCE</scope>
    <source>
        <strain evidence="2">JCM 3313</strain>
    </source>
</reference>
<feature type="transmembrane region" description="Helical" evidence="1">
    <location>
        <begin position="53"/>
        <end position="71"/>
    </location>
</feature>
<keyword evidence="1" id="KW-0472">Membrane</keyword>
<comment type="caution">
    <text evidence="2">The sequence shown here is derived from an EMBL/GenBank/DDBJ whole genome shotgun (WGS) entry which is preliminary data.</text>
</comment>
<gene>
    <name evidence="2" type="ORF">GCM10010185_45300</name>
</gene>
<evidence type="ECO:0000313" key="3">
    <source>
        <dbReference type="Proteomes" id="UP000639606"/>
    </source>
</evidence>
<dbReference type="EMBL" id="BMRG01000009">
    <property type="protein sequence ID" value="GGP67375.1"/>
    <property type="molecule type" value="Genomic_DNA"/>
</dbReference>
<accession>A0A918AP26</accession>
<keyword evidence="1" id="KW-0812">Transmembrane</keyword>
<feature type="transmembrane region" description="Helical" evidence="1">
    <location>
        <begin position="103"/>
        <end position="131"/>
    </location>
</feature>
<keyword evidence="3" id="KW-1185">Reference proteome</keyword>